<dbReference type="InParanoid" id="B3M887"/>
<keyword evidence="8" id="KW-1185">Reference proteome</keyword>
<dbReference type="AlphaFoldDB" id="B3M887"/>
<evidence type="ECO:0000256" key="3">
    <source>
        <dbReference type="ARBA" id="ARBA00023002"/>
    </source>
</evidence>
<evidence type="ECO:0000256" key="5">
    <source>
        <dbReference type="PIRSR" id="PIRSR604574-2"/>
    </source>
</evidence>
<dbReference type="CTD" id="2768870"/>
<dbReference type="eggNOG" id="KOG2731">
    <property type="taxonomic scope" value="Eukaryota"/>
</dbReference>
<name>B3M887_DROAN</name>
<dbReference type="GO" id="GO:0035515">
    <property type="term" value="F:oxidative RNA demethylase activity"/>
    <property type="evidence" value="ECO:0007669"/>
    <property type="project" value="TreeGrafter"/>
</dbReference>
<keyword evidence="3 7" id="KW-0560">Oxidoreductase</keyword>
<accession>B3M887</accession>
<dbReference type="Pfam" id="PF13532">
    <property type="entry name" value="2OG-FeII_Oxy_2"/>
    <property type="match status" value="1"/>
</dbReference>
<dbReference type="STRING" id="7217.B3M887"/>
<feature type="domain" description="Fe2OG dioxygenase" evidence="6">
    <location>
        <begin position="182"/>
        <end position="318"/>
    </location>
</feature>
<gene>
    <name evidence="7" type="primary">Dana\GF20132</name>
    <name evidence="7" type="synonym">dana_GLEANR_22537</name>
    <name evidence="7" type="ORF">GF20132</name>
</gene>
<dbReference type="InterPro" id="IPR037151">
    <property type="entry name" value="AlkB-like_sf"/>
</dbReference>
<keyword evidence="1 5" id="KW-0479">Metal-binding</keyword>
<sequence length="326" mass="37870">MFKTVFKQYKVKSTSPDLSEVVSFDEIDDNPEKDSKAQRISFNNEDTNWSEFPGLKSPRAWRTFVLKSHPGLLVIRNPFTDHGQRYWIARCLRDYPRAPNIVNLNERLFDDSVRCDWWKELQECKDPSERHRIKAAMRWTTLGYHHDWDTKIYNEHSKSPFPEDLSRLCQLFSSYLGYQDFRSEAAIVNYYPLGSSLSGHTDHSEPNHLAPLFSFSFGQTAIFLIGGRTLEEKPTAIYLESGDVLVMSGESRLCYHAVPRIIQTTNMSTDSLPNESKLENFKFLDIDLFEQVADSNYWQPFCSYIADSRININVRQVLKPGDLKLN</sequence>
<evidence type="ECO:0000256" key="4">
    <source>
        <dbReference type="ARBA" id="ARBA00023004"/>
    </source>
</evidence>
<protein>
    <recommendedName>
        <fullName evidence="6">Fe2OG dioxygenase domain-containing protein</fullName>
    </recommendedName>
</protein>
<evidence type="ECO:0000259" key="6">
    <source>
        <dbReference type="PROSITE" id="PS51471"/>
    </source>
</evidence>
<reference evidence="7 8" key="1">
    <citation type="journal article" date="2007" name="Nature">
        <title>Evolution of genes and genomes on the Drosophila phylogeny.</title>
        <authorList>
            <consortium name="Drosophila 12 Genomes Consortium"/>
            <person name="Clark A.G."/>
            <person name="Eisen M.B."/>
            <person name="Smith D.R."/>
            <person name="Bergman C.M."/>
            <person name="Oliver B."/>
            <person name="Markow T.A."/>
            <person name="Kaufman T.C."/>
            <person name="Kellis M."/>
            <person name="Gelbart W."/>
            <person name="Iyer V.N."/>
            <person name="Pollard D.A."/>
            <person name="Sackton T.B."/>
            <person name="Larracuente A.M."/>
            <person name="Singh N.D."/>
            <person name="Abad J.P."/>
            <person name="Abt D.N."/>
            <person name="Adryan B."/>
            <person name="Aguade M."/>
            <person name="Akashi H."/>
            <person name="Anderson W.W."/>
            <person name="Aquadro C.F."/>
            <person name="Ardell D.H."/>
            <person name="Arguello R."/>
            <person name="Artieri C.G."/>
            <person name="Barbash D.A."/>
            <person name="Barker D."/>
            <person name="Barsanti P."/>
            <person name="Batterham P."/>
            <person name="Batzoglou S."/>
            <person name="Begun D."/>
            <person name="Bhutkar A."/>
            <person name="Blanco E."/>
            <person name="Bosak S.A."/>
            <person name="Bradley R.K."/>
            <person name="Brand A.D."/>
            <person name="Brent M.R."/>
            <person name="Brooks A.N."/>
            <person name="Brown R.H."/>
            <person name="Butlin R.K."/>
            <person name="Caggese C."/>
            <person name="Calvi B.R."/>
            <person name="Bernardo de Carvalho A."/>
            <person name="Caspi A."/>
            <person name="Castrezana S."/>
            <person name="Celniker S.E."/>
            <person name="Chang J.L."/>
            <person name="Chapple C."/>
            <person name="Chatterji S."/>
            <person name="Chinwalla A."/>
            <person name="Civetta A."/>
            <person name="Clifton S.W."/>
            <person name="Comeron J.M."/>
            <person name="Costello J.C."/>
            <person name="Coyne J.A."/>
            <person name="Daub J."/>
            <person name="David R.G."/>
            <person name="Delcher A.L."/>
            <person name="Delehaunty K."/>
            <person name="Do C.B."/>
            <person name="Ebling H."/>
            <person name="Edwards K."/>
            <person name="Eickbush T."/>
            <person name="Evans J.D."/>
            <person name="Filipski A."/>
            <person name="Findeiss S."/>
            <person name="Freyhult E."/>
            <person name="Fulton L."/>
            <person name="Fulton R."/>
            <person name="Garcia A.C."/>
            <person name="Gardiner A."/>
            <person name="Garfield D.A."/>
            <person name="Garvin B.E."/>
            <person name="Gibson G."/>
            <person name="Gilbert D."/>
            <person name="Gnerre S."/>
            <person name="Godfrey J."/>
            <person name="Good R."/>
            <person name="Gotea V."/>
            <person name="Gravely B."/>
            <person name="Greenberg A.J."/>
            <person name="Griffiths-Jones S."/>
            <person name="Gross S."/>
            <person name="Guigo R."/>
            <person name="Gustafson E.A."/>
            <person name="Haerty W."/>
            <person name="Hahn M.W."/>
            <person name="Halligan D.L."/>
            <person name="Halpern A.L."/>
            <person name="Halter G.M."/>
            <person name="Han M.V."/>
            <person name="Heger A."/>
            <person name="Hillier L."/>
            <person name="Hinrichs A.S."/>
            <person name="Holmes I."/>
            <person name="Hoskins R.A."/>
            <person name="Hubisz M.J."/>
            <person name="Hultmark D."/>
            <person name="Huntley M.A."/>
            <person name="Jaffe D.B."/>
            <person name="Jagadeeshan S."/>
            <person name="Jeck W.R."/>
            <person name="Johnson J."/>
            <person name="Jones C.D."/>
            <person name="Jordan W.C."/>
            <person name="Karpen G.H."/>
            <person name="Kataoka E."/>
            <person name="Keightley P.D."/>
            <person name="Kheradpour P."/>
            <person name="Kirkness E.F."/>
            <person name="Koerich L.B."/>
            <person name="Kristiansen K."/>
            <person name="Kudrna D."/>
            <person name="Kulathinal R.J."/>
            <person name="Kumar S."/>
            <person name="Kwok R."/>
            <person name="Lander E."/>
            <person name="Langley C.H."/>
            <person name="Lapoint R."/>
            <person name="Lazzaro B.P."/>
            <person name="Lee S.J."/>
            <person name="Levesque L."/>
            <person name="Li R."/>
            <person name="Lin C.F."/>
            <person name="Lin M.F."/>
            <person name="Lindblad-Toh K."/>
            <person name="Llopart A."/>
            <person name="Long M."/>
            <person name="Low L."/>
            <person name="Lozovsky E."/>
            <person name="Lu J."/>
            <person name="Luo M."/>
            <person name="Machado C.A."/>
            <person name="Makalowski W."/>
            <person name="Marzo M."/>
            <person name="Matsuda M."/>
            <person name="Matzkin L."/>
            <person name="McAllister B."/>
            <person name="McBride C.S."/>
            <person name="McKernan B."/>
            <person name="McKernan K."/>
            <person name="Mendez-Lago M."/>
            <person name="Minx P."/>
            <person name="Mollenhauer M.U."/>
            <person name="Montooth K."/>
            <person name="Mount S.M."/>
            <person name="Mu X."/>
            <person name="Myers E."/>
            <person name="Negre B."/>
            <person name="Newfeld S."/>
            <person name="Nielsen R."/>
            <person name="Noor M.A."/>
            <person name="O'Grady P."/>
            <person name="Pachter L."/>
            <person name="Papaceit M."/>
            <person name="Parisi M.J."/>
            <person name="Parisi M."/>
            <person name="Parts L."/>
            <person name="Pedersen J.S."/>
            <person name="Pesole G."/>
            <person name="Phillippy A.M."/>
            <person name="Ponting C.P."/>
            <person name="Pop M."/>
            <person name="Porcelli D."/>
            <person name="Powell J.R."/>
            <person name="Prohaska S."/>
            <person name="Pruitt K."/>
            <person name="Puig M."/>
            <person name="Quesneville H."/>
            <person name="Ram K.R."/>
            <person name="Rand D."/>
            <person name="Rasmussen M.D."/>
            <person name="Reed L.K."/>
            <person name="Reenan R."/>
            <person name="Reily A."/>
            <person name="Remington K.A."/>
            <person name="Rieger T.T."/>
            <person name="Ritchie M.G."/>
            <person name="Robin C."/>
            <person name="Rogers Y.H."/>
            <person name="Rohde C."/>
            <person name="Rozas J."/>
            <person name="Rubenfield M.J."/>
            <person name="Ruiz A."/>
            <person name="Russo S."/>
            <person name="Salzberg S.L."/>
            <person name="Sanchez-Gracia A."/>
            <person name="Saranga D.J."/>
            <person name="Sato H."/>
            <person name="Schaeffer S.W."/>
            <person name="Schatz M.C."/>
            <person name="Schlenke T."/>
            <person name="Schwartz R."/>
            <person name="Segarra C."/>
            <person name="Singh R.S."/>
            <person name="Sirot L."/>
            <person name="Sirota M."/>
            <person name="Sisneros N.B."/>
            <person name="Smith C.D."/>
            <person name="Smith T.F."/>
            <person name="Spieth J."/>
            <person name="Stage D.E."/>
            <person name="Stark A."/>
            <person name="Stephan W."/>
            <person name="Strausberg R.L."/>
            <person name="Strempel S."/>
            <person name="Sturgill D."/>
            <person name="Sutton G."/>
            <person name="Sutton G.G."/>
            <person name="Tao W."/>
            <person name="Teichmann S."/>
            <person name="Tobari Y.N."/>
            <person name="Tomimura Y."/>
            <person name="Tsolas J.M."/>
            <person name="Valente V.L."/>
            <person name="Venter E."/>
            <person name="Venter J.C."/>
            <person name="Vicario S."/>
            <person name="Vieira F.G."/>
            <person name="Vilella A.J."/>
            <person name="Villasante A."/>
            <person name="Walenz B."/>
            <person name="Wang J."/>
            <person name="Wasserman M."/>
            <person name="Watts T."/>
            <person name="Wilson D."/>
            <person name="Wilson R.K."/>
            <person name="Wing R.A."/>
            <person name="Wolfner M.F."/>
            <person name="Wong A."/>
            <person name="Wong G.K."/>
            <person name="Wu C.I."/>
            <person name="Wu G."/>
            <person name="Yamamoto D."/>
            <person name="Yang H.P."/>
            <person name="Yang S.P."/>
            <person name="Yorke J.A."/>
            <person name="Yoshida K."/>
            <person name="Zdobnov E."/>
            <person name="Zhang P."/>
            <person name="Zhang Y."/>
            <person name="Zimin A.V."/>
            <person name="Baldwin J."/>
            <person name="Abdouelleil A."/>
            <person name="Abdulkadir J."/>
            <person name="Abebe A."/>
            <person name="Abera B."/>
            <person name="Abreu J."/>
            <person name="Acer S.C."/>
            <person name="Aftuck L."/>
            <person name="Alexander A."/>
            <person name="An P."/>
            <person name="Anderson E."/>
            <person name="Anderson S."/>
            <person name="Arachi H."/>
            <person name="Azer M."/>
            <person name="Bachantsang P."/>
            <person name="Barry A."/>
            <person name="Bayul T."/>
            <person name="Berlin A."/>
            <person name="Bessette D."/>
            <person name="Bloom T."/>
            <person name="Blye J."/>
            <person name="Boguslavskiy L."/>
            <person name="Bonnet C."/>
            <person name="Boukhgalter B."/>
            <person name="Bourzgui I."/>
            <person name="Brown A."/>
            <person name="Cahill P."/>
            <person name="Channer S."/>
            <person name="Cheshatsang Y."/>
            <person name="Chuda L."/>
            <person name="Citroen M."/>
            <person name="Collymore A."/>
            <person name="Cooke P."/>
            <person name="Costello M."/>
            <person name="D'Aco K."/>
            <person name="Daza R."/>
            <person name="De Haan G."/>
            <person name="DeGray S."/>
            <person name="DeMaso C."/>
            <person name="Dhargay N."/>
            <person name="Dooley K."/>
            <person name="Dooley E."/>
            <person name="Doricent M."/>
            <person name="Dorje P."/>
            <person name="Dorjee K."/>
            <person name="Dupes A."/>
            <person name="Elong R."/>
            <person name="Falk J."/>
            <person name="Farina A."/>
            <person name="Faro S."/>
            <person name="Ferguson D."/>
            <person name="Fisher S."/>
            <person name="Foley C.D."/>
            <person name="Franke A."/>
            <person name="Friedrich D."/>
            <person name="Gadbois L."/>
            <person name="Gearin G."/>
            <person name="Gearin C.R."/>
            <person name="Giannoukos G."/>
            <person name="Goode T."/>
            <person name="Graham J."/>
            <person name="Grandbois E."/>
            <person name="Grewal S."/>
            <person name="Gyaltsen K."/>
            <person name="Hafez N."/>
            <person name="Hagos B."/>
            <person name="Hall J."/>
            <person name="Henson C."/>
            <person name="Hollinger A."/>
            <person name="Honan T."/>
            <person name="Huard M.D."/>
            <person name="Hughes L."/>
            <person name="Hurhula B."/>
            <person name="Husby M.E."/>
            <person name="Kamat A."/>
            <person name="Kanga B."/>
            <person name="Kashin S."/>
            <person name="Khazanovich D."/>
            <person name="Kisner P."/>
            <person name="Lance K."/>
            <person name="Lara M."/>
            <person name="Lee W."/>
            <person name="Lennon N."/>
            <person name="Letendre F."/>
            <person name="LeVine R."/>
            <person name="Lipovsky A."/>
            <person name="Liu X."/>
            <person name="Liu J."/>
            <person name="Liu S."/>
            <person name="Lokyitsang T."/>
            <person name="Lokyitsang Y."/>
            <person name="Lubonja R."/>
            <person name="Lui A."/>
            <person name="MacDonald P."/>
            <person name="Magnisalis V."/>
            <person name="Maru K."/>
            <person name="Matthews C."/>
            <person name="McCusker W."/>
            <person name="McDonough S."/>
            <person name="Mehta T."/>
            <person name="Meldrim J."/>
            <person name="Meneus L."/>
            <person name="Mihai O."/>
            <person name="Mihalev A."/>
            <person name="Mihova T."/>
            <person name="Mittelman R."/>
            <person name="Mlenga V."/>
            <person name="Montmayeur A."/>
            <person name="Mulrain L."/>
            <person name="Navidi A."/>
            <person name="Naylor J."/>
            <person name="Negash T."/>
            <person name="Nguyen T."/>
            <person name="Nguyen N."/>
            <person name="Nicol R."/>
            <person name="Norbu C."/>
            <person name="Norbu N."/>
            <person name="Novod N."/>
            <person name="O'Neill B."/>
            <person name="Osman S."/>
            <person name="Markiewicz E."/>
            <person name="Oyono O.L."/>
            <person name="Patti C."/>
            <person name="Phunkhang P."/>
            <person name="Pierre F."/>
            <person name="Priest M."/>
            <person name="Raghuraman S."/>
            <person name="Rege F."/>
            <person name="Reyes R."/>
            <person name="Rise C."/>
            <person name="Rogov P."/>
            <person name="Ross K."/>
            <person name="Ryan E."/>
            <person name="Settipalli S."/>
            <person name="Shea T."/>
            <person name="Sherpa N."/>
            <person name="Shi L."/>
            <person name="Shih D."/>
            <person name="Sparrow T."/>
            <person name="Spaulding J."/>
            <person name="Stalker J."/>
            <person name="Stange-Thomann N."/>
            <person name="Stavropoulos S."/>
            <person name="Stone C."/>
            <person name="Strader C."/>
            <person name="Tesfaye S."/>
            <person name="Thomson T."/>
            <person name="Thoulutsang Y."/>
            <person name="Thoulutsang D."/>
            <person name="Topham K."/>
            <person name="Topping I."/>
            <person name="Tsamla T."/>
            <person name="Vassiliev H."/>
            <person name="Vo A."/>
            <person name="Wangchuk T."/>
            <person name="Wangdi T."/>
            <person name="Weiand M."/>
            <person name="Wilkinson J."/>
            <person name="Wilson A."/>
            <person name="Yadav S."/>
            <person name="Young G."/>
            <person name="Yu Q."/>
            <person name="Zembek L."/>
            <person name="Zhong D."/>
            <person name="Zimmer A."/>
            <person name="Zwirko Z."/>
            <person name="Jaffe D.B."/>
            <person name="Alvarez P."/>
            <person name="Brockman W."/>
            <person name="Butler J."/>
            <person name="Chin C."/>
            <person name="Gnerre S."/>
            <person name="Grabherr M."/>
            <person name="Kleber M."/>
            <person name="Mauceli E."/>
            <person name="MacCallum I."/>
        </authorList>
    </citation>
    <scope>NUCLEOTIDE SEQUENCE [LARGE SCALE GENOMIC DNA]</scope>
    <source>
        <strain evidence="8">Tucson 14024-0371.13</strain>
    </source>
</reference>
<evidence type="ECO:0000313" key="7">
    <source>
        <dbReference type="EMBL" id="EDV41026.1"/>
    </source>
</evidence>
<dbReference type="OrthoDB" id="6614653at2759"/>
<dbReference type="InterPro" id="IPR005123">
    <property type="entry name" value="Oxoglu/Fe-dep_dioxygenase_dom"/>
</dbReference>
<evidence type="ECO:0000256" key="1">
    <source>
        <dbReference type="ARBA" id="ARBA00022723"/>
    </source>
</evidence>
<dbReference type="FunCoup" id="B3M887">
    <property type="interactions" value="2568"/>
</dbReference>
<dbReference type="GeneID" id="6502849"/>
<dbReference type="PhylomeDB" id="B3M887"/>
<dbReference type="InterPro" id="IPR004574">
    <property type="entry name" value="Alkb"/>
</dbReference>
<dbReference type="PANTHER" id="PTHR16557:SF2">
    <property type="entry name" value="NUCLEIC ACID DIOXYGENASE ALKBH1"/>
    <property type="match status" value="1"/>
</dbReference>
<dbReference type="Proteomes" id="UP000007801">
    <property type="component" value="Unassembled WGS sequence"/>
</dbReference>
<organism evidence="7 8">
    <name type="scientific">Drosophila ananassae</name>
    <name type="common">Fruit fly</name>
    <dbReference type="NCBI Taxonomy" id="7217"/>
    <lineage>
        <taxon>Eukaryota</taxon>
        <taxon>Metazoa</taxon>
        <taxon>Ecdysozoa</taxon>
        <taxon>Arthropoda</taxon>
        <taxon>Hexapoda</taxon>
        <taxon>Insecta</taxon>
        <taxon>Pterygota</taxon>
        <taxon>Neoptera</taxon>
        <taxon>Endopterygota</taxon>
        <taxon>Diptera</taxon>
        <taxon>Brachycera</taxon>
        <taxon>Muscomorpha</taxon>
        <taxon>Ephydroidea</taxon>
        <taxon>Drosophilidae</taxon>
        <taxon>Drosophila</taxon>
        <taxon>Sophophora</taxon>
    </lineage>
</organism>
<dbReference type="KEGG" id="dan:6502849"/>
<dbReference type="HOGENOM" id="CLU_029471_2_1_1"/>
<dbReference type="InterPro" id="IPR027450">
    <property type="entry name" value="AlkB-like"/>
</dbReference>
<dbReference type="GO" id="GO:0005634">
    <property type="term" value="C:nucleus"/>
    <property type="evidence" value="ECO:0007669"/>
    <property type="project" value="TreeGrafter"/>
</dbReference>
<feature type="binding site" evidence="5">
    <location>
        <position position="200"/>
    </location>
    <ligand>
        <name>Fe cation</name>
        <dbReference type="ChEBI" id="CHEBI:24875"/>
        <note>catalytic</note>
    </ligand>
</feature>
<dbReference type="OMA" id="YKRRDPP"/>
<keyword evidence="2" id="KW-0223">Dioxygenase</keyword>
<dbReference type="GO" id="GO:0035513">
    <property type="term" value="P:oxidative RNA demethylation"/>
    <property type="evidence" value="ECO:0007669"/>
    <property type="project" value="TreeGrafter"/>
</dbReference>
<keyword evidence="4 5" id="KW-0408">Iron</keyword>
<dbReference type="Gene3D" id="2.60.120.590">
    <property type="entry name" value="Alpha-ketoglutarate-dependent dioxygenase AlkB-like"/>
    <property type="match status" value="1"/>
</dbReference>
<dbReference type="EMBL" id="CH902618">
    <property type="protein sequence ID" value="EDV41026.1"/>
    <property type="molecule type" value="Genomic_DNA"/>
</dbReference>
<feature type="binding site" evidence="5">
    <location>
        <position position="256"/>
    </location>
    <ligand>
        <name>Fe cation</name>
        <dbReference type="ChEBI" id="CHEBI:24875"/>
        <note>catalytic</note>
    </ligand>
</feature>
<feature type="binding site" evidence="5">
    <location>
        <position position="202"/>
    </location>
    <ligand>
        <name>Fe cation</name>
        <dbReference type="ChEBI" id="CHEBI:24875"/>
        <note>catalytic</note>
    </ligand>
</feature>
<dbReference type="GO" id="GO:0005737">
    <property type="term" value="C:cytoplasm"/>
    <property type="evidence" value="ECO:0007669"/>
    <property type="project" value="TreeGrafter"/>
</dbReference>
<evidence type="ECO:0000256" key="2">
    <source>
        <dbReference type="ARBA" id="ARBA00022964"/>
    </source>
</evidence>
<dbReference type="GO" id="GO:0035516">
    <property type="term" value="F:broad specificity oxidative DNA demethylase activity"/>
    <property type="evidence" value="ECO:0007669"/>
    <property type="project" value="TreeGrafter"/>
</dbReference>
<dbReference type="PANTHER" id="PTHR16557">
    <property type="entry name" value="ALKYLATED DNA REPAIR PROTEIN ALKB-RELATED"/>
    <property type="match status" value="1"/>
</dbReference>
<evidence type="ECO:0000313" key="8">
    <source>
        <dbReference type="Proteomes" id="UP000007801"/>
    </source>
</evidence>
<dbReference type="PROSITE" id="PS51471">
    <property type="entry name" value="FE2OG_OXY"/>
    <property type="match status" value="1"/>
</dbReference>
<dbReference type="GO" id="GO:0008198">
    <property type="term" value="F:ferrous iron binding"/>
    <property type="evidence" value="ECO:0007669"/>
    <property type="project" value="TreeGrafter"/>
</dbReference>
<dbReference type="SUPFAM" id="SSF51197">
    <property type="entry name" value="Clavaminate synthase-like"/>
    <property type="match status" value="1"/>
</dbReference>
<proteinExistence type="predicted"/>
<comment type="cofactor">
    <cofactor evidence="5">
        <name>Fe(2+)</name>
        <dbReference type="ChEBI" id="CHEBI:29033"/>
    </cofactor>
    <text evidence="5">Binds 1 Fe(2+) ion per subunit.</text>
</comment>